<dbReference type="PROSITE" id="PS51717">
    <property type="entry name" value="G_VLIG"/>
    <property type="match status" value="1"/>
</dbReference>
<dbReference type="PANTHER" id="PTHR14819">
    <property type="entry name" value="GTP-BINDING"/>
    <property type="match status" value="1"/>
</dbReference>
<feature type="coiled-coil region" evidence="1">
    <location>
        <begin position="350"/>
        <end position="377"/>
    </location>
</feature>
<keyword evidence="5" id="KW-1185">Reference proteome</keyword>
<accession>A0A9N8V887</accession>
<evidence type="ECO:0000256" key="2">
    <source>
        <dbReference type="SAM" id="MobiDB-lite"/>
    </source>
</evidence>
<dbReference type="Proteomes" id="UP000789508">
    <property type="component" value="Unassembled WGS sequence"/>
</dbReference>
<evidence type="ECO:0000313" key="5">
    <source>
        <dbReference type="Proteomes" id="UP000789508"/>
    </source>
</evidence>
<dbReference type="SUPFAM" id="SSF52540">
    <property type="entry name" value="P-loop containing nucleoside triphosphate hydrolases"/>
    <property type="match status" value="1"/>
</dbReference>
<proteinExistence type="predicted"/>
<keyword evidence="1" id="KW-0175">Coiled coil</keyword>
<dbReference type="OrthoDB" id="1597724at2759"/>
<reference evidence="4" key="1">
    <citation type="submission" date="2021-06" db="EMBL/GenBank/DDBJ databases">
        <authorList>
            <person name="Kallberg Y."/>
            <person name="Tangrot J."/>
            <person name="Rosling A."/>
        </authorList>
    </citation>
    <scope>NUCLEOTIDE SEQUENCE</scope>
    <source>
        <strain evidence="4">FL130A</strain>
    </source>
</reference>
<dbReference type="GO" id="GO:0005525">
    <property type="term" value="F:GTP binding"/>
    <property type="evidence" value="ECO:0007669"/>
    <property type="project" value="InterPro"/>
</dbReference>
<feature type="region of interest" description="Disordered" evidence="2">
    <location>
        <begin position="1"/>
        <end position="23"/>
    </location>
</feature>
<feature type="coiled-coil region" evidence="1">
    <location>
        <begin position="1227"/>
        <end position="1258"/>
    </location>
</feature>
<sequence>MREDADDAFEDLGAESFDDDVSFDENDSFDESEKTLTLDAFFEITFGLSPLDFDSTRFVSEELTVEIVRKHLGHALQNSPHGILRGLFPYLIDILSRTVSLRKLVDCIRQIYRRDRTPLLGYLETCTGRDFLVAFLDQVPEKAMPTMLNTLVSSNIPIPILLTGQPEPYPKGQKVLAAMRELVAAKKYCLFLSFNLTTSEISPPFSKQLYPILCANREDTMSISHPGSIDISFHSASENHIRQPVAIAEVYNSKMPSQFMNGVVYNLSQYAFFLIIHVSDDDFIGNEISQELEDQLLMISTQRYVNEKRKILILYKDAQKKKDPRARDAFNKRKLLIERILKSRFSNDEISFKRLSLSKIQQQLDELKADIFNAILRVRELYLYPYLSFNISTSLHDGTQIVVWPNDMSSRYFAQCMQDAGFVNGLSDFRRRAIFPASYVEHEIENLRDMKHLTTCEDNRRFISEEELCRRIKEFESAKSAIGDTSPLAIMSLFVEGIKKNDILKMRAFARNVDDFFKAHLHELSMLNQSEDSARQHIKRQIEDNDISIHDFWREFVILANIMVTREISVSEKLYSVDIKTLERAYRTWVTEGEAMQMLDGLSLRALDTDFLSKVLTSIMTDPNRQLLVISVIGLESSGKSTLLNYLFKCGFSTAAGRCTKGMYMSYRHSTFKEQPIDLLILDSEGMGSTAQKYITRRTSFDKKITLLALMCSQIVIINTKGLTRDIANILEVSSYHLDALKASRLKPRLHFVLRDMMDKAEVQKPAFLDIRTSLEEMFQQIPGCTEDLDDFMTVEQKDVHLLVNAFSSFNDDFRPRADNISESENIHMPAAISNLRKALLVSALDSTQNQETRMFDNVNGFIVQMKTTWGMIDARGSFLHFNDFKEIQKWNAMQAIVQILQKNLQPFRNEVNECIRGYIEKLEANYSQADQIHNEFLAKLTSIEKTHRDKSLLEFDQQAANQFDARIKDEGRNLVHNMFATDKLSFEAKWCEEERKYNEKALINNAVTEFGDRIKVNSAHGMEELRRDQNKRNKLFENTWKKVKQSHDDFMKRIENVSQLEQLVNSFNEAIKGGQSTVNSQNPDFQQKFHRKFWMSLETPATLATEDIVMNFEVIYKLISIKNQSMKAQFLQSIGMADHTSIKNDATQKILKEVEKVTNAICTEIKVDKSLRIEYGKTHSWLQRLCDGLFIVIGNLSNPQAQYSPQINDFNPIEKYLRLEVYKTLSQNMKEWRAEQKKKLEALKEELQSSFNNLLMDHSAKNLSFELTKHIFKKVSESLVAHESTIKDDVEKYLTESWVNKYGTTHWAHKRSFGNRDHDAVREYLTNLDKFARKIFKEESTPRINTLVSNKFNEIKKKIKDIETVLISEIDNVWNRGEESSIKAIFERSRGNAAYNYVDRFLSVFGEYTVEDPKKFCVIFKEELKKKLVELYNKWETEEQLNASKKRIQSRADETIEAKWDTLEGCTACCPTCRAKCEDIKGTNHQHHTSTHVMTAFGGYKDVHSQEASLVICSEQAAHDLRWRNYRTDGEFVELNKLMSLSQPPWQKILPKNITDSEISNMRGVWWKLKEEWCEKYNMVDVTPADWVKYAR</sequence>
<comment type="caution">
    <text evidence="4">The sequence shown here is derived from an EMBL/GenBank/DDBJ whole genome shotgun (WGS) entry which is preliminary data.</text>
</comment>
<dbReference type="PANTHER" id="PTHR14819:SF25">
    <property type="entry name" value="CHROMOSOME UNDETERMINED SCAFFOLD_52, WHOLE GENOME SHOTGUN SEQUENCE"/>
    <property type="match status" value="1"/>
</dbReference>
<dbReference type="InterPro" id="IPR027417">
    <property type="entry name" value="P-loop_NTPase"/>
</dbReference>
<organism evidence="4 5">
    <name type="scientific">Ambispora leptoticha</name>
    <dbReference type="NCBI Taxonomy" id="144679"/>
    <lineage>
        <taxon>Eukaryota</taxon>
        <taxon>Fungi</taxon>
        <taxon>Fungi incertae sedis</taxon>
        <taxon>Mucoromycota</taxon>
        <taxon>Glomeromycotina</taxon>
        <taxon>Glomeromycetes</taxon>
        <taxon>Archaeosporales</taxon>
        <taxon>Ambisporaceae</taxon>
        <taxon>Ambispora</taxon>
    </lineage>
</organism>
<evidence type="ECO:0000259" key="3">
    <source>
        <dbReference type="PROSITE" id="PS51717"/>
    </source>
</evidence>
<dbReference type="InterPro" id="IPR052986">
    <property type="entry name" value="VLIG_GTPase"/>
</dbReference>
<dbReference type="Gene3D" id="3.40.50.300">
    <property type="entry name" value="P-loop containing nucleotide triphosphate hydrolases"/>
    <property type="match status" value="1"/>
</dbReference>
<dbReference type="InterPro" id="IPR030383">
    <property type="entry name" value="G_VLIG_dom"/>
</dbReference>
<evidence type="ECO:0000256" key="1">
    <source>
        <dbReference type="SAM" id="Coils"/>
    </source>
</evidence>
<name>A0A9N8V887_9GLOM</name>
<dbReference type="EMBL" id="CAJVPS010000021">
    <property type="protein sequence ID" value="CAG8441792.1"/>
    <property type="molecule type" value="Genomic_DNA"/>
</dbReference>
<gene>
    <name evidence="4" type="ORF">ALEPTO_LOCUS369</name>
</gene>
<feature type="domain" description="VLIG-type G" evidence="3">
    <location>
        <begin position="624"/>
        <end position="727"/>
    </location>
</feature>
<evidence type="ECO:0000313" key="4">
    <source>
        <dbReference type="EMBL" id="CAG8441792.1"/>
    </source>
</evidence>
<dbReference type="Pfam" id="PF25683">
    <property type="entry name" value="URGCP_GTPase"/>
    <property type="match status" value="1"/>
</dbReference>
<protein>
    <submittedName>
        <fullName evidence="4">6478_t:CDS:1</fullName>
    </submittedName>
</protein>